<feature type="region of interest" description="Disordered" evidence="1">
    <location>
        <begin position="1"/>
        <end position="23"/>
    </location>
</feature>
<feature type="compositionally biased region" description="Low complexity" evidence="1">
    <location>
        <begin position="10"/>
        <end position="23"/>
    </location>
</feature>
<feature type="transmembrane region" description="Helical" evidence="2">
    <location>
        <begin position="82"/>
        <end position="107"/>
    </location>
</feature>
<keyword evidence="2" id="KW-1133">Transmembrane helix</keyword>
<feature type="compositionally biased region" description="Low complexity" evidence="1">
    <location>
        <begin position="309"/>
        <end position="342"/>
    </location>
</feature>
<dbReference type="RefSeq" id="WP_268917446.1">
    <property type="nucleotide sequence ID" value="NZ_JAPTMY010000014.1"/>
</dbReference>
<organism evidence="3 4">
    <name type="scientific">Actinomyces israelii</name>
    <dbReference type="NCBI Taxonomy" id="1659"/>
    <lineage>
        <taxon>Bacteria</taxon>
        <taxon>Bacillati</taxon>
        <taxon>Actinomycetota</taxon>
        <taxon>Actinomycetes</taxon>
        <taxon>Actinomycetales</taxon>
        <taxon>Actinomycetaceae</taxon>
        <taxon>Actinomyces</taxon>
    </lineage>
</organism>
<feature type="region of interest" description="Disordered" evidence="1">
    <location>
        <begin position="286"/>
        <end position="342"/>
    </location>
</feature>
<feature type="transmembrane region" description="Helical" evidence="2">
    <location>
        <begin position="260"/>
        <end position="280"/>
    </location>
</feature>
<feature type="transmembrane region" description="Helical" evidence="2">
    <location>
        <begin position="366"/>
        <end position="385"/>
    </location>
</feature>
<feature type="transmembrane region" description="Helical" evidence="2">
    <location>
        <begin position="196"/>
        <end position="215"/>
    </location>
</feature>
<feature type="transmembrane region" description="Helical" evidence="2">
    <location>
        <begin position="167"/>
        <end position="189"/>
    </location>
</feature>
<gene>
    <name evidence="3" type="ORF">OHJ16_07845</name>
</gene>
<feature type="transmembrane region" description="Helical" evidence="2">
    <location>
        <begin position="391"/>
        <end position="411"/>
    </location>
</feature>
<feature type="transmembrane region" description="Helical" evidence="2">
    <location>
        <begin position="432"/>
        <end position="455"/>
    </location>
</feature>
<feature type="transmembrane region" description="Helical" evidence="2">
    <location>
        <begin position="549"/>
        <end position="570"/>
    </location>
</feature>
<feature type="transmembrane region" description="Helical" evidence="2">
    <location>
        <begin position="43"/>
        <end position="62"/>
    </location>
</feature>
<keyword evidence="2" id="KW-0472">Membrane</keyword>
<accession>A0ABT4I8V5</accession>
<dbReference type="Proteomes" id="UP001072034">
    <property type="component" value="Unassembled WGS sequence"/>
</dbReference>
<protein>
    <recommendedName>
        <fullName evidence="5">ABC-2 type transport system permease protein</fullName>
    </recommendedName>
</protein>
<feature type="transmembrane region" description="Helical" evidence="2">
    <location>
        <begin position="475"/>
        <end position="496"/>
    </location>
</feature>
<sequence>MSPASSMGTAASPAAPWARRAGRRPQAARPALLRAELLRSRRTFTWGATGVTLFIAAWSINLSHSLTSAGLVTDDGRWAGNILAWLSFYPDFLALTLGALVGAMAQWREQRLREGGTAWRAVSPRRVAAARAAVAALSALACQAGLLVPVVGYGLASGAGWGPVADYLRFAVLMWVSVTGASLWGLALARLAGGAAVGLAPVAGVIWSVAGAVRAEAPTWLVEPWTWMIRTTLPLLGVHGNSVNLEPGDAAWSYPFWPGMVLQALIAAAGLAVVLATAGVRPRLARSTRRAGAGHRAPDDVTGTRTGTAASPEALPAAARQAPGQTAAPARPAPGRAVPRPAQVTAAGGGLRSAAGALAPVLPWRLWAALTLPLLALVALTRAAYSPSAAVWLVALAGVPVTATVVGVAAWTSLRGAWRGLLMRTTPARATCAALLPAWGFLTGVLLLAWGAAAAGSELFPAGADSDLPAVAGEVYVAATIPFVALMLMAAAYTLAQVVGVAASIAVAAIGLLAGLTIAGNEILVSAPGLWLSAPWGWASVAGSCPGRWVGVVGLSMVLALAALGAGAAMGRRVAVRE</sequence>
<evidence type="ECO:0008006" key="5">
    <source>
        <dbReference type="Google" id="ProtNLM"/>
    </source>
</evidence>
<feature type="transmembrane region" description="Helical" evidence="2">
    <location>
        <begin position="128"/>
        <end position="155"/>
    </location>
</feature>
<name>A0ABT4I8V5_9ACTO</name>
<proteinExistence type="predicted"/>
<feature type="transmembrane region" description="Helical" evidence="2">
    <location>
        <begin position="503"/>
        <end position="529"/>
    </location>
</feature>
<evidence type="ECO:0000313" key="3">
    <source>
        <dbReference type="EMBL" id="MCZ0857956.1"/>
    </source>
</evidence>
<evidence type="ECO:0000256" key="1">
    <source>
        <dbReference type="SAM" id="MobiDB-lite"/>
    </source>
</evidence>
<keyword evidence="4" id="KW-1185">Reference proteome</keyword>
<keyword evidence="2" id="KW-0812">Transmembrane</keyword>
<evidence type="ECO:0000256" key="2">
    <source>
        <dbReference type="SAM" id="Phobius"/>
    </source>
</evidence>
<reference evidence="3" key="1">
    <citation type="submission" date="2022-10" db="EMBL/GenBank/DDBJ databases">
        <title>Genome sequence of Actinomyces israelii ATCC 10048.</title>
        <authorList>
            <person name="Watt R.M."/>
            <person name="Tong W.M."/>
        </authorList>
    </citation>
    <scope>NUCLEOTIDE SEQUENCE</scope>
    <source>
        <strain evidence="3">ATCC 10048</strain>
    </source>
</reference>
<comment type="caution">
    <text evidence="3">The sequence shown here is derived from an EMBL/GenBank/DDBJ whole genome shotgun (WGS) entry which is preliminary data.</text>
</comment>
<evidence type="ECO:0000313" key="4">
    <source>
        <dbReference type="Proteomes" id="UP001072034"/>
    </source>
</evidence>
<dbReference type="EMBL" id="JAPTMY010000014">
    <property type="protein sequence ID" value="MCZ0857956.1"/>
    <property type="molecule type" value="Genomic_DNA"/>
</dbReference>